<evidence type="ECO:0000256" key="1">
    <source>
        <dbReference type="ARBA" id="ARBA00010944"/>
    </source>
</evidence>
<dbReference type="InterPro" id="IPR036291">
    <property type="entry name" value="NAD(P)-bd_dom_sf"/>
</dbReference>
<gene>
    <name evidence="4" type="ORF">SAMN04488579_13122</name>
</gene>
<dbReference type="PANTHER" id="PTHR10491">
    <property type="entry name" value="DTDP-4-DEHYDRORHAMNOSE REDUCTASE"/>
    <property type="match status" value="1"/>
</dbReference>
<dbReference type="InterPro" id="IPR005913">
    <property type="entry name" value="dTDP_dehydrorham_reduct"/>
</dbReference>
<dbReference type="Gene3D" id="3.40.50.720">
    <property type="entry name" value="NAD(P)-binding Rossmann-like Domain"/>
    <property type="match status" value="1"/>
</dbReference>
<dbReference type="STRING" id="1528.SAMN04488579_13122"/>
<organism evidence="4 5">
    <name type="scientific">Eubacterium barkeri</name>
    <name type="common">Clostridium barkeri</name>
    <dbReference type="NCBI Taxonomy" id="1528"/>
    <lineage>
        <taxon>Bacteria</taxon>
        <taxon>Bacillati</taxon>
        <taxon>Bacillota</taxon>
        <taxon>Clostridia</taxon>
        <taxon>Eubacteriales</taxon>
        <taxon>Eubacteriaceae</taxon>
        <taxon>Eubacterium</taxon>
    </lineage>
</organism>
<evidence type="ECO:0000313" key="4">
    <source>
        <dbReference type="EMBL" id="SDY40609.1"/>
    </source>
</evidence>
<proteinExistence type="inferred from homology"/>
<sequence length="289" mass="33355">MSKKKIMLTGGKGFFCSRLVDFYRDKYDFLVTDKEELDITDEQAVYACVKSFQPEIIIHAGAVAVTDFCNKNPEIAHQINVDAAVYIANAAKDNHAKLIFLSSEQVFNGNTEGILFKEEDPAVPNTVYGENKLEAEQRLKEILDELWIVRFTWMFGMPERNKNLSNGILWETITKLMNQEKIVASKREFRGMTYVYEMIENFEKLFEFPYGTYHLGSQNALSRYDIVKGIIEKLGLGEHLDDLLEEDTEKYLNQNRDVRLNTDKATQLGMTWSTTKAALEKCIDEYRMC</sequence>
<dbReference type="InterPro" id="IPR029903">
    <property type="entry name" value="RmlD-like-bd"/>
</dbReference>
<comment type="function">
    <text evidence="2">Catalyzes the reduction of dTDP-6-deoxy-L-lyxo-4-hexulose to yield dTDP-L-rhamnose.</text>
</comment>
<dbReference type="RefSeq" id="WP_090247120.1">
    <property type="nucleotide sequence ID" value="NZ_FNOU01000031.1"/>
</dbReference>
<dbReference type="GO" id="GO:0019305">
    <property type="term" value="P:dTDP-rhamnose biosynthetic process"/>
    <property type="evidence" value="ECO:0007669"/>
    <property type="project" value="UniProtKB-UniPathway"/>
</dbReference>
<dbReference type="AlphaFoldDB" id="A0A1H3JLZ2"/>
<dbReference type="UniPathway" id="UPA00124"/>
<dbReference type="GO" id="GO:0008831">
    <property type="term" value="F:dTDP-4-dehydrorhamnose reductase activity"/>
    <property type="evidence" value="ECO:0007669"/>
    <property type="project" value="UniProtKB-EC"/>
</dbReference>
<dbReference type="SUPFAM" id="SSF51735">
    <property type="entry name" value="NAD(P)-binding Rossmann-fold domains"/>
    <property type="match status" value="1"/>
</dbReference>
<evidence type="ECO:0000259" key="3">
    <source>
        <dbReference type="Pfam" id="PF04321"/>
    </source>
</evidence>
<comment type="similarity">
    <text evidence="1 2">Belongs to the dTDP-4-dehydrorhamnose reductase family.</text>
</comment>
<evidence type="ECO:0000256" key="2">
    <source>
        <dbReference type="RuleBase" id="RU364082"/>
    </source>
</evidence>
<reference evidence="5" key="1">
    <citation type="submission" date="2016-10" db="EMBL/GenBank/DDBJ databases">
        <authorList>
            <person name="Varghese N."/>
            <person name="Submissions S."/>
        </authorList>
    </citation>
    <scope>NUCLEOTIDE SEQUENCE [LARGE SCALE GENOMIC DNA]</scope>
    <source>
        <strain evidence="5">VPI 5359</strain>
    </source>
</reference>
<keyword evidence="2" id="KW-0521">NADP</keyword>
<accession>A0A1H3JLZ2</accession>
<dbReference type="Proteomes" id="UP000199652">
    <property type="component" value="Unassembled WGS sequence"/>
</dbReference>
<comment type="pathway">
    <text evidence="2">Carbohydrate biosynthesis; dTDP-L-rhamnose biosynthesis.</text>
</comment>
<evidence type="ECO:0000313" key="5">
    <source>
        <dbReference type="Proteomes" id="UP000199652"/>
    </source>
</evidence>
<feature type="domain" description="RmlD-like substrate binding" evidence="3">
    <location>
        <begin position="5"/>
        <end position="287"/>
    </location>
</feature>
<dbReference type="PANTHER" id="PTHR10491:SF4">
    <property type="entry name" value="METHIONINE ADENOSYLTRANSFERASE 2 SUBUNIT BETA"/>
    <property type="match status" value="1"/>
</dbReference>
<keyword evidence="5" id="KW-1185">Reference proteome</keyword>
<dbReference type="EC" id="1.1.1.133" evidence="2"/>
<protein>
    <recommendedName>
        <fullName evidence="2">dTDP-4-dehydrorhamnose reductase</fullName>
        <ecNumber evidence="2">1.1.1.133</ecNumber>
    </recommendedName>
</protein>
<dbReference type="EMBL" id="FNOU01000031">
    <property type="protein sequence ID" value="SDY40609.1"/>
    <property type="molecule type" value="Genomic_DNA"/>
</dbReference>
<dbReference type="OrthoDB" id="9808602at2"/>
<dbReference type="Pfam" id="PF04321">
    <property type="entry name" value="RmlD_sub_bind"/>
    <property type="match status" value="1"/>
</dbReference>
<name>A0A1H3JLZ2_EUBBA</name>
<keyword evidence="2" id="KW-0560">Oxidoreductase</keyword>